<comment type="similarity">
    <text evidence="3">Belongs to the glycosyl hydrolase 5 (cellulase A) family.</text>
</comment>
<organism evidence="10 11">
    <name type="scientific">Physocladia obscura</name>
    <dbReference type="NCBI Taxonomy" id="109957"/>
    <lineage>
        <taxon>Eukaryota</taxon>
        <taxon>Fungi</taxon>
        <taxon>Fungi incertae sedis</taxon>
        <taxon>Chytridiomycota</taxon>
        <taxon>Chytridiomycota incertae sedis</taxon>
        <taxon>Chytridiomycetes</taxon>
        <taxon>Chytridiales</taxon>
        <taxon>Chytriomycetaceae</taxon>
        <taxon>Physocladia</taxon>
    </lineage>
</organism>
<evidence type="ECO:0000259" key="9">
    <source>
        <dbReference type="Pfam" id="PF26410"/>
    </source>
</evidence>
<dbReference type="Gene3D" id="3.20.20.80">
    <property type="entry name" value="Glycosidases"/>
    <property type="match status" value="1"/>
</dbReference>
<dbReference type="Pfam" id="PF26410">
    <property type="entry name" value="GH5_mannosidase"/>
    <property type="match status" value="1"/>
</dbReference>
<gene>
    <name evidence="10" type="ORF">HK100_011883</name>
</gene>
<evidence type="ECO:0000256" key="4">
    <source>
        <dbReference type="ARBA" id="ARBA00012706"/>
    </source>
</evidence>
<keyword evidence="6" id="KW-0732">Signal</keyword>
<evidence type="ECO:0000313" key="10">
    <source>
        <dbReference type="EMBL" id="KAJ3139118.1"/>
    </source>
</evidence>
<dbReference type="GO" id="GO:0016985">
    <property type="term" value="F:mannan endo-1,4-beta-mannosidase activity"/>
    <property type="evidence" value="ECO:0007669"/>
    <property type="project" value="UniProtKB-EC"/>
</dbReference>
<evidence type="ECO:0000256" key="2">
    <source>
        <dbReference type="ARBA" id="ARBA00004613"/>
    </source>
</evidence>
<dbReference type="EC" id="3.2.1.78" evidence="4"/>
<dbReference type="SUPFAM" id="SSF51445">
    <property type="entry name" value="(Trans)glycosidases"/>
    <property type="match status" value="1"/>
</dbReference>
<dbReference type="InterPro" id="IPR045053">
    <property type="entry name" value="MAN-like"/>
</dbReference>
<evidence type="ECO:0000313" key="11">
    <source>
        <dbReference type="Proteomes" id="UP001211907"/>
    </source>
</evidence>
<keyword evidence="5" id="KW-0964">Secreted</keyword>
<keyword evidence="8" id="KW-0326">Glycosidase</keyword>
<evidence type="ECO:0000256" key="6">
    <source>
        <dbReference type="ARBA" id="ARBA00022729"/>
    </source>
</evidence>
<keyword evidence="7" id="KW-0378">Hydrolase</keyword>
<dbReference type="PANTHER" id="PTHR31451:SF39">
    <property type="entry name" value="MANNAN ENDO-1,4-BETA-MANNOSIDASE 1"/>
    <property type="match status" value="1"/>
</dbReference>
<evidence type="ECO:0000256" key="3">
    <source>
        <dbReference type="ARBA" id="ARBA00005641"/>
    </source>
</evidence>
<dbReference type="Proteomes" id="UP001211907">
    <property type="component" value="Unassembled WGS sequence"/>
</dbReference>
<evidence type="ECO:0000256" key="5">
    <source>
        <dbReference type="ARBA" id="ARBA00022525"/>
    </source>
</evidence>
<evidence type="ECO:0000256" key="1">
    <source>
        <dbReference type="ARBA" id="ARBA00001678"/>
    </source>
</evidence>
<accession>A0AAD5XKM1</accession>
<comment type="caution">
    <text evidence="10">The sequence shown here is derived from an EMBL/GenBank/DDBJ whole genome shotgun (WGS) entry which is preliminary data.</text>
</comment>
<dbReference type="PANTHER" id="PTHR31451">
    <property type="match status" value="1"/>
</dbReference>
<comment type="subcellular location">
    <subcellularLocation>
        <location evidence="2">Secreted</location>
    </subcellularLocation>
</comment>
<protein>
    <recommendedName>
        <fullName evidence="4">mannan endo-1,4-beta-mannosidase</fullName>
        <ecNumber evidence="4">3.2.1.78</ecNumber>
    </recommendedName>
</protein>
<dbReference type="InterPro" id="IPR017853">
    <property type="entry name" value="GH"/>
</dbReference>
<evidence type="ECO:0000256" key="7">
    <source>
        <dbReference type="ARBA" id="ARBA00022801"/>
    </source>
</evidence>
<dbReference type="InterPro" id="IPR001547">
    <property type="entry name" value="Glyco_hydro_5"/>
</dbReference>
<dbReference type="GO" id="GO:0005576">
    <property type="term" value="C:extracellular region"/>
    <property type="evidence" value="ECO:0007669"/>
    <property type="project" value="UniProtKB-SubCell"/>
</dbReference>
<reference evidence="10" key="1">
    <citation type="submission" date="2020-05" db="EMBL/GenBank/DDBJ databases">
        <title>Phylogenomic resolution of chytrid fungi.</title>
        <authorList>
            <person name="Stajich J.E."/>
            <person name="Amses K."/>
            <person name="Simmons R."/>
            <person name="Seto K."/>
            <person name="Myers J."/>
            <person name="Bonds A."/>
            <person name="Quandt C.A."/>
            <person name="Barry K."/>
            <person name="Liu P."/>
            <person name="Grigoriev I."/>
            <person name="Longcore J.E."/>
            <person name="James T.Y."/>
        </authorList>
    </citation>
    <scope>NUCLEOTIDE SEQUENCE</scope>
    <source>
        <strain evidence="10">JEL0513</strain>
    </source>
</reference>
<comment type="catalytic activity">
    <reaction evidence="1">
        <text>Random hydrolysis of (1-&gt;4)-beta-D-mannosidic linkages in mannans, galactomannans and glucomannans.</text>
        <dbReference type="EC" id="3.2.1.78"/>
    </reaction>
</comment>
<proteinExistence type="inferred from homology"/>
<evidence type="ECO:0000256" key="8">
    <source>
        <dbReference type="ARBA" id="ARBA00023295"/>
    </source>
</evidence>
<feature type="domain" description="Glycoside hydrolase family 5" evidence="9">
    <location>
        <begin position="225"/>
        <end position="461"/>
    </location>
</feature>
<dbReference type="AlphaFoldDB" id="A0AAD5XKM1"/>
<keyword evidence="11" id="KW-1185">Reference proteome</keyword>
<sequence>MDSLVGQSLLGSRFVQDPIADWIKIDGIVIGETKEFGYRVIHGNIRHVLSEALQDSRTVVVLYNWSAQTAYTKTGFRLADSKDSASNPQFTTFIVSSRITPEFVANWGSSTRDAIGQCLIENRLAQDWVKINGVVLGETEQFKHAAIHSFDGNIGRILIESLQDSRIIVVLYNWSTKTAYTKTGFRLADPKDCLSNPEFTAFIAPSRITPEFIENWSPIPNPNTFVKWTAQKSMFTLNGSKFVPVGFNSYWFGYTEEHTYPSTAQVEQMFQIAQKMAATTIRSHTLAISSGSPGSLRPNSNKLNPDAWPAIDFAFACARKYNIKLICSLTDPYNWYHGNYGDFCTTRGVEKAAFFTDPSVRADFKDYIRQWLNHVNAFTGIAIKDDTSLFAIQLGNELGNIRPSANSTVVPPREWIADISLYIKTIDSNHIVFNGTDECFGGPVSQDLMVPALDAFSCHFYWKDFARLNTTSGSAAAFGKGYIIGEYSSNFGQDWFSAVESNPNVKGTFFWGLYPNEDGTANSPAIIHNDGYTLNWITKDLPQLLVLSNHFRRMQGLAQISSF</sequence>
<name>A0AAD5XKM1_9FUNG</name>
<dbReference type="EMBL" id="JADGJH010000079">
    <property type="protein sequence ID" value="KAJ3139118.1"/>
    <property type="molecule type" value="Genomic_DNA"/>
</dbReference>